<dbReference type="AlphaFoldDB" id="A0A1D1Z1L1"/>
<name>A0A1D1Z1L1_9ARAE</name>
<reference evidence="1" key="1">
    <citation type="submission" date="2015-07" db="EMBL/GenBank/DDBJ databases">
        <title>Transcriptome Assembly of Anthurium amnicola.</title>
        <authorList>
            <person name="Suzuki J."/>
        </authorList>
    </citation>
    <scope>NUCLEOTIDE SEQUENCE</scope>
</reference>
<accession>A0A1D1Z1L1</accession>
<organism evidence="1">
    <name type="scientific">Anthurium amnicola</name>
    <dbReference type="NCBI Taxonomy" id="1678845"/>
    <lineage>
        <taxon>Eukaryota</taxon>
        <taxon>Viridiplantae</taxon>
        <taxon>Streptophyta</taxon>
        <taxon>Embryophyta</taxon>
        <taxon>Tracheophyta</taxon>
        <taxon>Spermatophyta</taxon>
        <taxon>Magnoliopsida</taxon>
        <taxon>Liliopsida</taxon>
        <taxon>Araceae</taxon>
        <taxon>Pothoideae</taxon>
        <taxon>Potheae</taxon>
        <taxon>Anthurium</taxon>
    </lineage>
</organism>
<proteinExistence type="predicted"/>
<protein>
    <submittedName>
        <fullName evidence="1">Tryptophan synthase beta chain</fullName>
    </submittedName>
</protein>
<gene>
    <name evidence="1" type="primary">trpB-1</name>
    <name evidence="1" type="ORF">g.39876</name>
</gene>
<evidence type="ECO:0000313" key="1">
    <source>
        <dbReference type="EMBL" id="JAT60771.1"/>
    </source>
</evidence>
<sequence>MTRNAHLFSLPKHYLHITSVVGRFIITTVIVRLNDVEEHYLRAVRPILRPWDLAELGGQEMNICMAIRHPATHGSAETVRRWIMVPETVQENGEDGRKNEKSYWLNMERVMKADDSDGNAFALF</sequence>
<dbReference type="EMBL" id="GDJX01007165">
    <property type="protein sequence ID" value="JAT60771.1"/>
    <property type="molecule type" value="Transcribed_RNA"/>
</dbReference>